<evidence type="ECO:0000313" key="6">
    <source>
        <dbReference type="Proteomes" id="UP001445076"/>
    </source>
</evidence>
<dbReference type="InterPro" id="IPR010987">
    <property type="entry name" value="Glutathione-S-Trfase_C-like"/>
</dbReference>
<comment type="caution">
    <text evidence="5">The sequence shown here is derived from an EMBL/GenBank/DDBJ whole genome shotgun (WGS) entry which is preliminary data.</text>
</comment>
<dbReference type="SUPFAM" id="SSF47616">
    <property type="entry name" value="GST C-terminal domain-like"/>
    <property type="match status" value="1"/>
</dbReference>
<evidence type="ECO:0000313" key="5">
    <source>
        <dbReference type="EMBL" id="KAK8733566.1"/>
    </source>
</evidence>
<dbReference type="Gene3D" id="1.20.1050.10">
    <property type="match status" value="1"/>
</dbReference>
<evidence type="ECO:0000259" key="4">
    <source>
        <dbReference type="PROSITE" id="PS50405"/>
    </source>
</evidence>
<dbReference type="SFLD" id="SFLDG01205">
    <property type="entry name" value="AMPS.1"/>
    <property type="match status" value="1"/>
</dbReference>
<name>A0AAW0X312_CHEQU</name>
<dbReference type="InterPro" id="IPR004045">
    <property type="entry name" value="Glutathione_S-Trfase_N"/>
</dbReference>
<feature type="non-terminal residue" evidence="5">
    <location>
        <position position="1"/>
    </location>
</feature>
<dbReference type="CDD" id="cd03039">
    <property type="entry name" value="GST_N_Sigma_like"/>
    <property type="match status" value="1"/>
</dbReference>
<reference evidence="5 6" key="1">
    <citation type="journal article" date="2024" name="BMC Genomics">
        <title>Genome assembly of redclaw crayfish (Cherax quadricarinatus) provides insights into its immune adaptation and hypoxia tolerance.</title>
        <authorList>
            <person name="Liu Z."/>
            <person name="Zheng J."/>
            <person name="Li H."/>
            <person name="Fang K."/>
            <person name="Wang S."/>
            <person name="He J."/>
            <person name="Zhou D."/>
            <person name="Weng S."/>
            <person name="Chi M."/>
            <person name="Gu Z."/>
            <person name="He J."/>
            <person name="Li F."/>
            <person name="Wang M."/>
        </authorList>
    </citation>
    <scope>NUCLEOTIDE SEQUENCE [LARGE SCALE GENOMIC DNA]</scope>
    <source>
        <strain evidence="5">ZL_2023a</strain>
    </source>
</reference>
<dbReference type="FunFam" id="3.40.30.10:FF:000035">
    <property type="entry name" value="hematopoietic prostaglandin D synthase"/>
    <property type="match status" value="1"/>
</dbReference>
<dbReference type="Pfam" id="PF14497">
    <property type="entry name" value="GST_C_3"/>
    <property type="match status" value="1"/>
</dbReference>
<dbReference type="PROSITE" id="PS50404">
    <property type="entry name" value="GST_NTER"/>
    <property type="match status" value="1"/>
</dbReference>
<evidence type="ECO:0000256" key="2">
    <source>
        <dbReference type="ARBA" id="ARBA00047960"/>
    </source>
</evidence>
<dbReference type="SFLD" id="SFLDS00019">
    <property type="entry name" value="Glutathione_Transferase_(cytos"/>
    <property type="match status" value="1"/>
</dbReference>
<dbReference type="PANTHER" id="PTHR11571">
    <property type="entry name" value="GLUTATHIONE S-TRANSFERASE"/>
    <property type="match status" value="1"/>
</dbReference>
<dbReference type="InterPro" id="IPR050213">
    <property type="entry name" value="GST_superfamily"/>
</dbReference>
<dbReference type="InterPro" id="IPR036282">
    <property type="entry name" value="Glutathione-S-Trfase_C_sf"/>
</dbReference>
<dbReference type="SFLD" id="SFLDG00363">
    <property type="entry name" value="AMPS_(cytGST):_Alpha-__Mu-__Pi"/>
    <property type="match status" value="1"/>
</dbReference>
<dbReference type="SUPFAM" id="SSF52833">
    <property type="entry name" value="Thioredoxin-like"/>
    <property type="match status" value="1"/>
</dbReference>
<accession>A0AAW0X312</accession>
<dbReference type="EC" id="2.5.1.18" evidence="1"/>
<dbReference type="InterPro" id="IPR004046">
    <property type="entry name" value="GST_C"/>
</dbReference>
<sequence>ASQSENVSCSGEENGTAQNSRIYPARSCPVQRGVSRSLLCLHITTSVSLPAVGSIMPEYKLIYFNARGRAELARWIFAYSGIPYTDERFENDEWPEKKKSIEGGKVPVLRVDGHTLPQSLAIGRFLSKKAGLVPEDDLQAAACDALVDTIYELMTEMYKFTFPEKSEEEIKKPKAEYFTTHLEPFMTRLNKRLGEKKWFVSDKITWGDLAIGMFFGEMKGLYSEKLEKFPSTTCPYQQS</sequence>
<feature type="domain" description="GST N-terminal" evidence="3">
    <location>
        <begin position="57"/>
        <end position="134"/>
    </location>
</feature>
<dbReference type="PANTHER" id="PTHR11571:SF150">
    <property type="entry name" value="GLUTATHIONE S-TRANSFERASE"/>
    <property type="match status" value="1"/>
</dbReference>
<organism evidence="5 6">
    <name type="scientific">Cherax quadricarinatus</name>
    <name type="common">Australian red claw crayfish</name>
    <dbReference type="NCBI Taxonomy" id="27406"/>
    <lineage>
        <taxon>Eukaryota</taxon>
        <taxon>Metazoa</taxon>
        <taxon>Ecdysozoa</taxon>
        <taxon>Arthropoda</taxon>
        <taxon>Crustacea</taxon>
        <taxon>Multicrustacea</taxon>
        <taxon>Malacostraca</taxon>
        <taxon>Eumalacostraca</taxon>
        <taxon>Eucarida</taxon>
        <taxon>Decapoda</taxon>
        <taxon>Pleocyemata</taxon>
        <taxon>Astacidea</taxon>
        <taxon>Parastacoidea</taxon>
        <taxon>Parastacidae</taxon>
        <taxon>Cherax</taxon>
    </lineage>
</organism>
<dbReference type="Pfam" id="PF02798">
    <property type="entry name" value="GST_N"/>
    <property type="match status" value="1"/>
</dbReference>
<dbReference type="Proteomes" id="UP001445076">
    <property type="component" value="Unassembled WGS sequence"/>
</dbReference>
<dbReference type="GO" id="GO:0004602">
    <property type="term" value="F:glutathione peroxidase activity"/>
    <property type="evidence" value="ECO:0007669"/>
    <property type="project" value="UniProtKB-ARBA"/>
</dbReference>
<evidence type="ECO:0000259" key="3">
    <source>
        <dbReference type="PROSITE" id="PS50404"/>
    </source>
</evidence>
<dbReference type="Gene3D" id="3.40.30.10">
    <property type="entry name" value="Glutaredoxin"/>
    <property type="match status" value="1"/>
</dbReference>
<dbReference type="InterPro" id="IPR036249">
    <property type="entry name" value="Thioredoxin-like_sf"/>
</dbReference>
<dbReference type="InterPro" id="IPR040079">
    <property type="entry name" value="Glutathione_S-Trfase"/>
</dbReference>
<dbReference type="CDD" id="cd03192">
    <property type="entry name" value="GST_C_Sigma_like"/>
    <property type="match status" value="1"/>
</dbReference>
<protein>
    <recommendedName>
        <fullName evidence="1">glutathione transferase</fullName>
        <ecNumber evidence="1">2.5.1.18</ecNumber>
    </recommendedName>
</protein>
<dbReference type="GO" id="GO:0004364">
    <property type="term" value="F:glutathione transferase activity"/>
    <property type="evidence" value="ECO:0007669"/>
    <property type="project" value="UniProtKB-EC"/>
</dbReference>
<gene>
    <name evidence="5" type="ORF">OTU49_006361</name>
</gene>
<evidence type="ECO:0000256" key="1">
    <source>
        <dbReference type="ARBA" id="ARBA00012452"/>
    </source>
</evidence>
<dbReference type="GO" id="GO:0006749">
    <property type="term" value="P:glutathione metabolic process"/>
    <property type="evidence" value="ECO:0007669"/>
    <property type="project" value="TreeGrafter"/>
</dbReference>
<dbReference type="AlphaFoldDB" id="A0AAW0X312"/>
<proteinExistence type="predicted"/>
<feature type="domain" description="GST C-terminal" evidence="4">
    <location>
        <begin position="136"/>
        <end position="239"/>
    </location>
</feature>
<comment type="catalytic activity">
    <reaction evidence="2">
        <text>RX + glutathione = an S-substituted glutathione + a halide anion + H(+)</text>
        <dbReference type="Rhea" id="RHEA:16437"/>
        <dbReference type="ChEBI" id="CHEBI:15378"/>
        <dbReference type="ChEBI" id="CHEBI:16042"/>
        <dbReference type="ChEBI" id="CHEBI:17792"/>
        <dbReference type="ChEBI" id="CHEBI:57925"/>
        <dbReference type="ChEBI" id="CHEBI:90779"/>
        <dbReference type="EC" id="2.5.1.18"/>
    </reaction>
</comment>
<dbReference type="EMBL" id="JARKIK010000053">
    <property type="protein sequence ID" value="KAK8733566.1"/>
    <property type="molecule type" value="Genomic_DNA"/>
</dbReference>
<dbReference type="PROSITE" id="PS50405">
    <property type="entry name" value="GST_CTER"/>
    <property type="match status" value="1"/>
</dbReference>
<keyword evidence="6" id="KW-1185">Reference proteome</keyword>